<keyword evidence="2" id="KW-1185">Reference proteome</keyword>
<dbReference type="OrthoDB" id="8776251at2"/>
<proteinExistence type="predicted"/>
<comment type="caution">
    <text evidence="1">The sequence shown here is derived from an EMBL/GenBank/DDBJ whole genome shotgun (WGS) entry which is preliminary data.</text>
</comment>
<evidence type="ECO:0000313" key="2">
    <source>
        <dbReference type="Proteomes" id="UP000095601"/>
    </source>
</evidence>
<name>A0A1E5UEE9_9FLAO</name>
<sequence>MLNLKELTFSYKSSEWQDTFVGIKKNKETDKFEFQLPKGFQQFPADKYSAVKNLFFRTYKTYRKFFEEKKKLSDENQLDGFSELENGYSLEGKDGETISYSKLNMLDAILDAYNELLILTIKNKLSRTNEVDYTKIHRYLHKAVFVDEETVFVDEMEFPKKIIDTDSPTIIEMFCFIYSEIKHALEEAIESNRVRTLSNEFRERYLTHDSSIFEEETFEETIAILKDVLDEIDRTTPYKDSDYWHFYDAIYKFLYGENENPDDEEGNVWGISNFAVLWEELCFADAQDRLIETQLLFADRLGVIETFNDFDSPFYLQINSHTDKRRKLRPDLVYTNFDGTIGREHFEKIYSIFTWNYMGHQNLKLSPRQQNHEFYELDALYDEFLNKNPRYRSNPSDDKNKFIRAEDSNEFLERVNNYFSKFKGVRDLMKKKPCIFNFDVIDYKYITEESCCAKNLSEERHLDIKKQLVYELALQLNYLGSWTFSEFWIPYFFDDKEKDFEEVTGVNQLFTKSKITVYKRNFLKLQELYITENE</sequence>
<dbReference type="Proteomes" id="UP000095601">
    <property type="component" value="Unassembled WGS sequence"/>
</dbReference>
<gene>
    <name evidence="1" type="ORF">BHF72_2378</name>
</gene>
<dbReference type="AlphaFoldDB" id="A0A1E5UEE9"/>
<accession>A0A1E5UEE9</accession>
<evidence type="ECO:0000313" key="1">
    <source>
        <dbReference type="EMBL" id="OEL11157.1"/>
    </source>
</evidence>
<dbReference type="STRING" id="237258.SAMN04489756_1365"/>
<dbReference type="RefSeq" id="WP_069798676.1">
    <property type="nucleotide sequence ID" value="NZ_CP034157.1"/>
</dbReference>
<reference evidence="1 2" key="1">
    <citation type="submission" date="2016-09" db="EMBL/GenBank/DDBJ databases">
        <authorList>
            <person name="Capua I."/>
            <person name="De Benedictis P."/>
            <person name="Joannis T."/>
            <person name="Lombin L.H."/>
            <person name="Cattoli G."/>
        </authorList>
    </citation>
    <scope>NUCLEOTIDE SEQUENCE [LARGE SCALE GENOMIC DNA]</scope>
    <source>
        <strain evidence="1 2">NRS-1</strain>
    </source>
</reference>
<organism evidence="1 2">
    <name type="scientific">Cloacibacterium normanense</name>
    <dbReference type="NCBI Taxonomy" id="237258"/>
    <lineage>
        <taxon>Bacteria</taxon>
        <taxon>Pseudomonadati</taxon>
        <taxon>Bacteroidota</taxon>
        <taxon>Flavobacteriia</taxon>
        <taxon>Flavobacteriales</taxon>
        <taxon>Weeksellaceae</taxon>
    </lineage>
</organism>
<dbReference type="KEGG" id="cnr:EB819_03150"/>
<dbReference type="EMBL" id="MKGI01000049">
    <property type="protein sequence ID" value="OEL11157.1"/>
    <property type="molecule type" value="Genomic_DNA"/>
</dbReference>
<protein>
    <submittedName>
        <fullName evidence="1">Uncharacterized protein</fullName>
    </submittedName>
</protein>